<feature type="compositionally biased region" description="Low complexity" evidence="1">
    <location>
        <begin position="396"/>
        <end position="411"/>
    </location>
</feature>
<dbReference type="EMBL" id="CAMXCT010004268">
    <property type="protein sequence ID" value="CAI4008392.1"/>
    <property type="molecule type" value="Genomic_DNA"/>
</dbReference>
<dbReference type="Pfam" id="PF04424">
    <property type="entry name" value="MINDY_DUB"/>
    <property type="match status" value="1"/>
</dbReference>
<evidence type="ECO:0000313" key="3">
    <source>
        <dbReference type="EMBL" id="CAI4008392.1"/>
    </source>
</evidence>
<feature type="region of interest" description="Disordered" evidence="1">
    <location>
        <begin position="390"/>
        <end position="411"/>
    </location>
</feature>
<dbReference type="AlphaFoldDB" id="A0A9P1DEP7"/>
<reference evidence="3" key="1">
    <citation type="submission" date="2022-10" db="EMBL/GenBank/DDBJ databases">
        <authorList>
            <person name="Chen Y."/>
            <person name="Dougan E. K."/>
            <person name="Chan C."/>
            <person name="Rhodes N."/>
            <person name="Thang M."/>
        </authorList>
    </citation>
    <scope>NUCLEOTIDE SEQUENCE</scope>
</reference>
<dbReference type="GO" id="GO:1990380">
    <property type="term" value="F:K48-linked deubiquitinase activity"/>
    <property type="evidence" value="ECO:0007669"/>
    <property type="project" value="InterPro"/>
</dbReference>
<gene>
    <name evidence="3" type="ORF">C1SCF055_LOCUS33839</name>
</gene>
<dbReference type="GO" id="GO:0071108">
    <property type="term" value="P:protein K48-linked deubiquitination"/>
    <property type="evidence" value="ECO:0007669"/>
    <property type="project" value="TreeGrafter"/>
</dbReference>
<organism evidence="3">
    <name type="scientific">Cladocopium goreaui</name>
    <dbReference type="NCBI Taxonomy" id="2562237"/>
    <lineage>
        <taxon>Eukaryota</taxon>
        <taxon>Sar</taxon>
        <taxon>Alveolata</taxon>
        <taxon>Dinophyceae</taxon>
        <taxon>Suessiales</taxon>
        <taxon>Symbiodiniaceae</taxon>
        <taxon>Cladocopium</taxon>
    </lineage>
</organism>
<dbReference type="GO" id="GO:0016807">
    <property type="term" value="F:cysteine-type carboxypeptidase activity"/>
    <property type="evidence" value="ECO:0007669"/>
    <property type="project" value="TreeGrafter"/>
</dbReference>
<dbReference type="PANTHER" id="PTHR18063">
    <property type="entry name" value="NF-E2 INDUCIBLE PROTEIN"/>
    <property type="match status" value="1"/>
</dbReference>
<name>A0A9P1DEP7_9DINO</name>
<dbReference type="GO" id="GO:0071944">
    <property type="term" value="C:cell periphery"/>
    <property type="evidence" value="ECO:0007669"/>
    <property type="project" value="TreeGrafter"/>
</dbReference>
<proteinExistence type="predicted"/>
<dbReference type="Proteomes" id="UP001152797">
    <property type="component" value="Unassembled WGS sequence"/>
</dbReference>
<sequence>MATLFKPRNITRNVPHKLCHSLGLQIQNLILSSCGIKIVSISARQICESPIPIAPSHRQAHLPSTLESDAELAAALAGTAGTADGEAFQVRRIEFLGQEVPVLLQNRNGPCALLAIANGLLLRGSWNIGEMESSISSRDLVSRLSYLCEELNLQAMQDDFTLAQRVREVVSTMPKLLDGLLVNCDFGSCSSFQECSSTLVGTGLFKLFKLQLHHVWVDPEVHKVVPTWNDLQDLLAKAAEVQSLRSEKELSQNDEELLTKAALMQEWWEANRAQSTERGIKELQRQVQTGEVCVLFRNNHFCTVYRPGANSPCPHLCTLLTDECFQGSASPVWETLTVEESQFLDSFFCPMEDLPPTTAGIAAAAGYADGAHVNGRAAPLAPVTIGAAEPREEAARTGGEAPPATTAATETQTRSKGIYNCRCGKNFATRNALFCHHLAKSH</sequence>
<keyword evidence="5" id="KW-1185">Reference proteome</keyword>
<dbReference type="GO" id="GO:0005829">
    <property type="term" value="C:cytosol"/>
    <property type="evidence" value="ECO:0007669"/>
    <property type="project" value="TreeGrafter"/>
</dbReference>
<dbReference type="EMBL" id="CAMXCT030004268">
    <property type="protein sequence ID" value="CAL4795704.1"/>
    <property type="molecule type" value="Genomic_DNA"/>
</dbReference>
<evidence type="ECO:0000313" key="5">
    <source>
        <dbReference type="Proteomes" id="UP001152797"/>
    </source>
</evidence>
<dbReference type="GO" id="GO:0004843">
    <property type="term" value="F:cysteine-type deubiquitinase activity"/>
    <property type="evidence" value="ECO:0007669"/>
    <property type="project" value="InterPro"/>
</dbReference>
<evidence type="ECO:0000256" key="1">
    <source>
        <dbReference type="SAM" id="MobiDB-lite"/>
    </source>
</evidence>
<accession>A0A9P1DEP7</accession>
<dbReference type="OrthoDB" id="10261212at2759"/>
<feature type="domain" description="MINDY deubiquitinase" evidence="2">
    <location>
        <begin position="87"/>
        <end position="346"/>
    </location>
</feature>
<reference evidence="4 5" key="2">
    <citation type="submission" date="2024-05" db="EMBL/GenBank/DDBJ databases">
        <authorList>
            <person name="Chen Y."/>
            <person name="Shah S."/>
            <person name="Dougan E. K."/>
            <person name="Thang M."/>
            <person name="Chan C."/>
        </authorList>
    </citation>
    <scope>NUCLEOTIDE SEQUENCE [LARGE SCALE GENOMIC DNA]</scope>
</reference>
<evidence type="ECO:0000259" key="2">
    <source>
        <dbReference type="Pfam" id="PF04424"/>
    </source>
</evidence>
<comment type="caution">
    <text evidence="3">The sequence shown here is derived from an EMBL/GenBank/DDBJ whole genome shotgun (WGS) entry which is preliminary data.</text>
</comment>
<dbReference type="PANTHER" id="PTHR18063:SF6">
    <property type="entry name" value="UBIQUITIN CARBOXYL-TERMINAL HYDROLASE"/>
    <property type="match status" value="1"/>
</dbReference>
<dbReference type="InterPro" id="IPR007518">
    <property type="entry name" value="MINDY"/>
</dbReference>
<dbReference type="InterPro" id="IPR033979">
    <property type="entry name" value="MINDY_domain"/>
</dbReference>
<evidence type="ECO:0000313" key="4">
    <source>
        <dbReference type="EMBL" id="CAL4795704.1"/>
    </source>
</evidence>
<dbReference type="PROSITE" id="PS51257">
    <property type="entry name" value="PROKAR_LIPOPROTEIN"/>
    <property type="match status" value="1"/>
</dbReference>
<dbReference type="EMBL" id="CAMXCT020004268">
    <property type="protein sequence ID" value="CAL1161767.1"/>
    <property type="molecule type" value="Genomic_DNA"/>
</dbReference>
<protein>
    <submittedName>
        <fullName evidence="4">MINDY deubiquitinase domain-containing protein</fullName>
    </submittedName>
</protein>